<feature type="compositionally biased region" description="Low complexity" evidence="1">
    <location>
        <begin position="57"/>
        <end position="77"/>
    </location>
</feature>
<dbReference type="PANTHER" id="PTHR38338:SF1">
    <property type="entry name" value="AGAP013079-PA"/>
    <property type="match status" value="1"/>
</dbReference>
<dbReference type="AlphaFoldDB" id="A0A131YRG8"/>
<evidence type="ECO:0000313" key="2">
    <source>
        <dbReference type="EMBL" id="JAP81854.1"/>
    </source>
</evidence>
<name>A0A131YRG8_RHIAP</name>
<reference evidence="2" key="1">
    <citation type="journal article" date="2016" name="Ticks Tick Borne Dis.">
        <title>De novo assembly and annotation of the salivary gland transcriptome of Rhipicephalus appendiculatus male and female ticks during blood feeding.</title>
        <authorList>
            <person name="de Castro M.H."/>
            <person name="de Klerk D."/>
            <person name="Pienaar R."/>
            <person name="Latif A.A."/>
            <person name="Rees D.J."/>
            <person name="Mans B.J."/>
        </authorList>
    </citation>
    <scope>NUCLEOTIDE SEQUENCE</scope>
    <source>
        <tissue evidence="2">Salivary glands</tissue>
    </source>
</reference>
<dbReference type="PANTHER" id="PTHR38338">
    <property type="entry name" value="AGAP013079-PA"/>
    <property type="match status" value="1"/>
</dbReference>
<feature type="region of interest" description="Disordered" evidence="1">
    <location>
        <begin position="19"/>
        <end position="77"/>
    </location>
</feature>
<accession>A0A131YRG8</accession>
<sequence>MAFMIPIVKKDYNLYEAAGSPKTSSPCGSLQSRSGNSSLSCSPGSNMGDKFKDRKQSSASRNDSYTSSYSVSSTKSSSKFNDAFLKKFTGQGKGPR</sequence>
<feature type="compositionally biased region" description="Low complexity" evidence="1">
    <location>
        <begin position="27"/>
        <end position="48"/>
    </location>
</feature>
<dbReference type="EMBL" id="GEDV01006703">
    <property type="protein sequence ID" value="JAP81854.1"/>
    <property type="molecule type" value="Transcribed_RNA"/>
</dbReference>
<proteinExistence type="predicted"/>
<organism evidence="2">
    <name type="scientific">Rhipicephalus appendiculatus</name>
    <name type="common">Brown ear tick</name>
    <dbReference type="NCBI Taxonomy" id="34631"/>
    <lineage>
        <taxon>Eukaryota</taxon>
        <taxon>Metazoa</taxon>
        <taxon>Ecdysozoa</taxon>
        <taxon>Arthropoda</taxon>
        <taxon>Chelicerata</taxon>
        <taxon>Arachnida</taxon>
        <taxon>Acari</taxon>
        <taxon>Parasitiformes</taxon>
        <taxon>Ixodida</taxon>
        <taxon>Ixodoidea</taxon>
        <taxon>Ixodidae</taxon>
        <taxon>Rhipicephalinae</taxon>
        <taxon>Rhipicephalus</taxon>
        <taxon>Rhipicephalus</taxon>
    </lineage>
</organism>
<protein>
    <submittedName>
        <fullName evidence="2">Uncharacterized protein</fullName>
    </submittedName>
</protein>
<evidence type="ECO:0000256" key="1">
    <source>
        <dbReference type="SAM" id="MobiDB-lite"/>
    </source>
</evidence>